<dbReference type="Pfam" id="PF22669">
    <property type="entry name" value="Exo_endo_phos2"/>
    <property type="match status" value="1"/>
</dbReference>
<sequence length="335" mass="39231">MRVSILTWNINAKKSAFSDLKSIIENEMNADILFIGLQEVYFTFMSTSDLYNRVKDCVGSYNIIGFERLFGIVSFVLSKNNLQSESFRMGLGFLNNGYKGFTSHYIQFSDTNEKNNILFVNTHLTAHEKNLDSRMKQVSECFKAISSAYDIKEIDTIILSGDMNFRVSGIDRQKVYDLIIEKNYEEILKNDQFNNFSEKYPRFKEGNINFQPSYKYIAGTDDFEVKKYRVPSYCDRILCNSKYKHNFTEYKSLENIRTSDHKPVLLRMEFEPIILDNSELLSDIADKNYIYKLYASEMFNFFHENIFLIGIMTGIVASGSYLHFKNKIKQFFEKN</sequence>
<keyword evidence="1" id="KW-0472">Membrane</keyword>
<dbReference type="PANTHER" id="PTHR11200">
    <property type="entry name" value="INOSITOL 5-PHOSPHATASE"/>
    <property type="match status" value="1"/>
</dbReference>
<dbReference type="Gene3D" id="3.60.10.10">
    <property type="entry name" value="Endonuclease/exonuclease/phosphatase"/>
    <property type="match status" value="1"/>
</dbReference>
<comment type="caution">
    <text evidence="3">The sequence shown here is derived from an EMBL/GenBank/DDBJ whole genome shotgun (WGS) entry which is preliminary data.</text>
</comment>
<reference evidence="5 6" key="1">
    <citation type="submission" date="2017-12" db="EMBL/GenBank/DDBJ databases">
        <authorList>
            <person name="Pombert J.-F."/>
            <person name="Haag K.L."/>
            <person name="Ebert D."/>
        </authorList>
    </citation>
    <scope>NUCLEOTIDE SEQUENCE [LARGE SCALE GENOMIC DNA]</scope>
    <source>
        <strain evidence="3">FI-OER-3-3</strain>
        <strain evidence="4">IL-G-3</strain>
    </source>
</reference>
<dbReference type="EMBL" id="PITJ01000168">
    <property type="protein sequence ID" value="TBU04220.1"/>
    <property type="molecule type" value="Genomic_DNA"/>
</dbReference>
<name>A0A4Q9LBJ2_9MICR</name>
<dbReference type="Proteomes" id="UP000292282">
    <property type="component" value="Unassembled WGS sequence"/>
</dbReference>
<evidence type="ECO:0000313" key="5">
    <source>
        <dbReference type="Proteomes" id="UP000292282"/>
    </source>
</evidence>
<keyword evidence="5" id="KW-1185">Reference proteome</keyword>
<dbReference type="EMBL" id="PITK01000382">
    <property type="protein sequence ID" value="TBU13607.1"/>
    <property type="molecule type" value="Genomic_DNA"/>
</dbReference>
<dbReference type="VEuPathDB" id="MicrosporidiaDB:CWI37_0168p0070"/>
<gene>
    <name evidence="3" type="ORF">CWI37_0168p0070</name>
    <name evidence="4" type="ORF">CWI38_0382p0070</name>
</gene>
<dbReference type="SMART" id="SM00128">
    <property type="entry name" value="IPPc"/>
    <property type="match status" value="1"/>
</dbReference>
<dbReference type="VEuPathDB" id="MicrosporidiaDB:CWI38_0382p0070"/>
<accession>A0A4Q9LBJ2</accession>
<organism evidence="3 6">
    <name type="scientific">Hamiltosporidium tvaerminnensis</name>
    <dbReference type="NCBI Taxonomy" id="1176355"/>
    <lineage>
        <taxon>Eukaryota</taxon>
        <taxon>Fungi</taxon>
        <taxon>Fungi incertae sedis</taxon>
        <taxon>Microsporidia</taxon>
        <taxon>Dubosqiidae</taxon>
        <taxon>Hamiltosporidium</taxon>
    </lineage>
</organism>
<feature type="transmembrane region" description="Helical" evidence="1">
    <location>
        <begin position="306"/>
        <end position="324"/>
    </location>
</feature>
<evidence type="ECO:0000256" key="1">
    <source>
        <dbReference type="SAM" id="Phobius"/>
    </source>
</evidence>
<dbReference type="InterPro" id="IPR046985">
    <property type="entry name" value="IP5"/>
</dbReference>
<evidence type="ECO:0000313" key="3">
    <source>
        <dbReference type="EMBL" id="TBU04220.1"/>
    </source>
</evidence>
<dbReference type="STRING" id="1176355.A0A4Q9LBJ2"/>
<protein>
    <submittedName>
        <fullName evidence="3">Putative phosphatase</fullName>
    </submittedName>
</protein>
<dbReference type="GO" id="GO:0046856">
    <property type="term" value="P:phosphatidylinositol dephosphorylation"/>
    <property type="evidence" value="ECO:0007669"/>
    <property type="project" value="InterPro"/>
</dbReference>
<dbReference type="PANTHER" id="PTHR11200:SF300">
    <property type="entry name" value="TYPE II INOSITOL 1,4,5-TRISPHOSPHATE 5-PHOSPHATASE"/>
    <property type="match status" value="1"/>
</dbReference>
<dbReference type="InterPro" id="IPR000300">
    <property type="entry name" value="IPPc"/>
</dbReference>
<dbReference type="InterPro" id="IPR036691">
    <property type="entry name" value="Endo/exonu/phosph_ase_sf"/>
</dbReference>
<evidence type="ECO:0000313" key="6">
    <source>
        <dbReference type="Proteomes" id="UP000292362"/>
    </source>
</evidence>
<dbReference type="GO" id="GO:0004439">
    <property type="term" value="F:phosphatidylinositol-4,5-bisphosphate 5-phosphatase activity"/>
    <property type="evidence" value="ECO:0007669"/>
    <property type="project" value="TreeGrafter"/>
</dbReference>
<dbReference type="AlphaFoldDB" id="A0A4Q9LBJ2"/>
<feature type="domain" description="Inositol polyphosphate-related phosphatase" evidence="2">
    <location>
        <begin position="1"/>
        <end position="276"/>
    </location>
</feature>
<keyword evidence="1" id="KW-1133">Transmembrane helix</keyword>
<proteinExistence type="predicted"/>
<evidence type="ECO:0000259" key="2">
    <source>
        <dbReference type="SMART" id="SM00128"/>
    </source>
</evidence>
<dbReference type="Proteomes" id="UP000292362">
    <property type="component" value="Unassembled WGS sequence"/>
</dbReference>
<dbReference type="SUPFAM" id="SSF56219">
    <property type="entry name" value="DNase I-like"/>
    <property type="match status" value="1"/>
</dbReference>
<dbReference type="OrthoDB" id="2190565at2759"/>
<evidence type="ECO:0000313" key="4">
    <source>
        <dbReference type="EMBL" id="TBU13607.1"/>
    </source>
</evidence>
<keyword evidence="1" id="KW-0812">Transmembrane</keyword>